<dbReference type="EMBL" id="HBIV01012304">
    <property type="protein sequence ID" value="CAE0657552.1"/>
    <property type="molecule type" value="Transcribed_RNA"/>
</dbReference>
<dbReference type="InterPro" id="IPR011992">
    <property type="entry name" value="EF-hand-dom_pair"/>
</dbReference>
<gene>
    <name evidence="3" type="ORF">LGLO00237_LOCUS9120</name>
</gene>
<dbReference type="PROSITE" id="PS00018">
    <property type="entry name" value="EF_HAND_1"/>
    <property type="match status" value="1"/>
</dbReference>
<dbReference type="Pfam" id="PF13499">
    <property type="entry name" value="EF-hand_7"/>
    <property type="match status" value="1"/>
</dbReference>
<dbReference type="CDD" id="cd00051">
    <property type="entry name" value="EFh"/>
    <property type="match status" value="1"/>
</dbReference>
<accession>A0A7S3YP32</accession>
<feature type="domain" description="EF-hand" evidence="2">
    <location>
        <begin position="123"/>
        <end position="151"/>
    </location>
</feature>
<dbReference type="Gene3D" id="1.10.238.10">
    <property type="entry name" value="EF-hand"/>
    <property type="match status" value="1"/>
</dbReference>
<feature type="domain" description="EF-hand" evidence="2">
    <location>
        <begin position="162"/>
        <end position="184"/>
    </location>
</feature>
<evidence type="ECO:0000313" key="3">
    <source>
        <dbReference type="EMBL" id="CAE0657552.1"/>
    </source>
</evidence>
<evidence type="ECO:0000256" key="1">
    <source>
        <dbReference type="ARBA" id="ARBA00022837"/>
    </source>
</evidence>
<dbReference type="PROSITE" id="PS50222">
    <property type="entry name" value="EF_HAND_2"/>
    <property type="match status" value="2"/>
</dbReference>
<reference evidence="3" key="1">
    <citation type="submission" date="2021-01" db="EMBL/GenBank/DDBJ databases">
        <authorList>
            <person name="Corre E."/>
            <person name="Pelletier E."/>
            <person name="Niang G."/>
            <person name="Scheremetjew M."/>
            <person name="Finn R."/>
            <person name="Kale V."/>
            <person name="Holt S."/>
            <person name="Cochrane G."/>
            <person name="Meng A."/>
            <person name="Brown T."/>
            <person name="Cohen L."/>
        </authorList>
    </citation>
    <scope>NUCLEOTIDE SEQUENCE</scope>
    <source>
        <strain evidence="3">CCCM811</strain>
    </source>
</reference>
<dbReference type="SUPFAM" id="SSF47473">
    <property type="entry name" value="EF-hand"/>
    <property type="match status" value="1"/>
</dbReference>
<protein>
    <recommendedName>
        <fullName evidence="2">EF-hand domain-containing protein</fullName>
    </recommendedName>
</protein>
<keyword evidence="1" id="KW-0106">Calcium</keyword>
<evidence type="ECO:0000259" key="2">
    <source>
        <dbReference type="PROSITE" id="PS50222"/>
    </source>
</evidence>
<dbReference type="InterPro" id="IPR002048">
    <property type="entry name" value="EF_hand_dom"/>
</dbReference>
<proteinExistence type="predicted"/>
<dbReference type="InterPro" id="IPR018247">
    <property type="entry name" value="EF_Hand_1_Ca_BS"/>
</dbReference>
<organism evidence="3">
    <name type="scientific">Lotharella globosa</name>
    <dbReference type="NCBI Taxonomy" id="91324"/>
    <lineage>
        <taxon>Eukaryota</taxon>
        <taxon>Sar</taxon>
        <taxon>Rhizaria</taxon>
        <taxon>Cercozoa</taxon>
        <taxon>Chlorarachniophyceae</taxon>
        <taxon>Lotharella</taxon>
    </lineage>
</organism>
<dbReference type="GO" id="GO:0005509">
    <property type="term" value="F:calcium ion binding"/>
    <property type="evidence" value="ECO:0007669"/>
    <property type="project" value="InterPro"/>
</dbReference>
<dbReference type="AlphaFoldDB" id="A0A7S3YP32"/>
<name>A0A7S3YP32_9EUKA</name>
<sequence>MGAYESAMTVKKLEEEEKTMQLHGTWDDILDAVDTHENGGIMEEEILDVIQLCPAQSPMAKSLKHLLSEDNKMHHIRKAHLETIFVENIRRDPEHNLLMKKLKRETEEKNRGRTEHMRNIQVEIFNVLDFAGDGIITKLEIRNMLRYMAASCEDVLEIMRRDKNKDGTISFDEFMDHFYQSTLRRGAPKTYQIERAQILLERLKLARERMIVGSMRRGKGCRLFSYC</sequence>